<dbReference type="AlphaFoldDB" id="A0AA51X5K4"/>
<keyword evidence="3 5" id="KW-1133">Transmembrane helix</keyword>
<keyword evidence="4 5" id="KW-0472">Membrane</keyword>
<dbReference type="InterPro" id="IPR010920">
    <property type="entry name" value="LSM_dom_sf"/>
</dbReference>
<dbReference type="EMBL" id="CP133548">
    <property type="protein sequence ID" value="WMS85721.1"/>
    <property type="molecule type" value="Genomic_DNA"/>
</dbReference>
<reference evidence="7 8" key="1">
    <citation type="submission" date="2023-08" db="EMBL/GenBank/DDBJ databases">
        <title>Pleionea litopenaei sp. nov., isolated from stomach of juvenile Litopenaeus vannamei.</title>
        <authorList>
            <person name="Rho A.M."/>
            <person name="Hwang C.Y."/>
        </authorList>
    </citation>
    <scope>NUCLEOTIDE SEQUENCE [LARGE SCALE GENOMIC DNA]</scope>
    <source>
        <strain evidence="7 8">HL-JVS1</strain>
    </source>
</reference>
<evidence type="ECO:0000259" key="6">
    <source>
        <dbReference type="Pfam" id="PF00924"/>
    </source>
</evidence>
<dbReference type="RefSeq" id="WP_309200874.1">
    <property type="nucleotide sequence ID" value="NZ_CP133548.1"/>
</dbReference>
<accession>A0AA51X5K4</accession>
<evidence type="ECO:0000256" key="5">
    <source>
        <dbReference type="SAM" id="Phobius"/>
    </source>
</evidence>
<dbReference type="Pfam" id="PF00924">
    <property type="entry name" value="MS_channel_2nd"/>
    <property type="match status" value="1"/>
</dbReference>
<gene>
    <name evidence="7" type="ORF">Q9312_10895</name>
</gene>
<keyword evidence="8" id="KW-1185">Reference proteome</keyword>
<organism evidence="7 8">
    <name type="scientific">Pleionea litopenaei</name>
    <dbReference type="NCBI Taxonomy" id="3070815"/>
    <lineage>
        <taxon>Bacteria</taxon>
        <taxon>Pseudomonadati</taxon>
        <taxon>Pseudomonadota</taxon>
        <taxon>Gammaproteobacteria</taxon>
        <taxon>Oceanospirillales</taxon>
        <taxon>Pleioneaceae</taxon>
        <taxon>Pleionea</taxon>
    </lineage>
</organism>
<feature type="transmembrane region" description="Helical" evidence="5">
    <location>
        <begin position="53"/>
        <end position="75"/>
    </location>
</feature>
<dbReference type="GO" id="GO:0008381">
    <property type="term" value="F:mechanosensitive monoatomic ion channel activity"/>
    <property type="evidence" value="ECO:0007669"/>
    <property type="project" value="UniProtKB-ARBA"/>
</dbReference>
<evidence type="ECO:0000256" key="3">
    <source>
        <dbReference type="ARBA" id="ARBA00022989"/>
    </source>
</evidence>
<evidence type="ECO:0000256" key="1">
    <source>
        <dbReference type="ARBA" id="ARBA00004370"/>
    </source>
</evidence>
<comment type="subcellular location">
    <subcellularLocation>
        <location evidence="1">Membrane</location>
    </subcellularLocation>
</comment>
<dbReference type="PANTHER" id="PTHR30566">
    <property type="entry name" value="YNAI-RELATED MECHANOSENSITIVE ION CHANNEL"/>
    <property type="match status" value="1"/>
</dbReference>
<protein>
    <submittedName>
        <fullName evidence="7">Mechanosensitive ion channel family protein</fullName>
    </submittedName>
</protein>
<dbReference type="GO" id="GO:0016020">
    <property type="term" value="C:membrane"/>
    <property type="evidence" value="ECO:0007669"/>
    <property type="project" value="UniProtKB-SubCell"/>
</dbReference>
<dbReference type="Gene3D" id="2.30.30.60">
    <property type="match status" value="1"/>
</dbReference>
<dbReference type="SUPFAM" id="SSF50182">
    <property type="entry name" value="Sm-like ribonucleoproteins"/>
    <property type="match status" value="1"/>
</dbReference>
<keyword evidence="2 5" id="KW-0812">Transmembrane</keyword>
<dbReference type="KEGG" id="plei:Q9312_10895"/>
<feature type="transmembrane region" description="Helical" evidence="5">
    <location>
        <begin position="6"/>
        <end position="32"/>
    </location>
</feature>
<dbReference type="InterPro" id="IPR006685">
    <property type="entry name" value="MscS_channel_2nd"/>
</dbReference>
<evidence type="ECO:0000256" key="2">
    <source>
        <dbReference type="ARBA" id="ARBA00022692"/>
    </source>
</evidence>
<dbReference type="InterPro" id="IPR023408">
    <property type="entry name" value="MscS_beta-dom_sf"/>
</dbReference>
<dbReference type="Proteomes" id="UP001239782">
    <property type="component" value="Chromosome"/>
</dbReference>
<name>A0AA51X5K4_9GAMM</name>
<evidence type="ECO:0000313" key="7">
    <source>
        <dbReference type="EMBL" id="WMS85721.1"/>
    </source>
</evidence>
<sequence>MSPSELFTLVTGFIVNHKLWSSIILIILVMAVREPIIKGVRKRSKRKGVDRRSTISTIRNLTNFVVFILIFILWSDDIKDFALSIAAFTVAIILATREYVQCLLGFVYLSSTRAFSVGDWIEIDGQYGEVANRDWLKVTLLEVDNQTYTYTGKTLTIPNNRFVTQSVKNLNYLRRYASHTFHITLEPTKNVVPFKAFLVEKAEEYCAPFNDVATRYSMLIEKRLDVSISGPEPDIQITTNELAHIVVAITIFCPTELAVEIEQKLIADFMALWFGDAVLPVTTDVESCEEQL</sequence>
<proteinExistence type="predicted"/>
<feature type="domain" description="Mechanosensitive ion channel MscS" evidence="6">
    <location>
        <begin position="103"/>
        <end position="171"/>
    </location>
</feature>
<dbReference type="PANTHER" id="PTHR30566:SF27">
    <property type="entry name" value="MECHANOSENSITIVE ION CHANNEL PROTEIN"/>
    <property type="match status" value="1"/>
</dbReference>
<evidence type="ECO:0000256" key="4">
    <source>
        <dbReference type="ARBA" id="ARBA00023136"/>
    </source>
</evidence>
<feature type="transmembrane region" description="Helical" evidence="5">
    <location>
        <begin position="81"/>
        <end position="100"/>
    </location>
</feature>
<evidence type="ECO:0000313" key="8">
    <source>
        <dbReference type="Proteomes" id="UP001239782"/>
    </source>
</evidence>